<dbReference type="InterPro" id="IPR036220">
    <property type="entry name" value="UDP-Glc/GDP-Man_DH_C_sf"/>
</dbReference>
<evidence type="ECO:0000256" key="2">
    <source>
        <dbReference type="ARBA" id="ARBA00023002"/>
    </source>
</evidence>
<protein>
    <recommendedName>
        <fullName evidence="4">UDP-glucose/GDP-mannose dehydrogenase C-terminal domain-containing protein</fullName>
    </recommendedName>
</protein>
<dbReference type="SUPFAM" id="SSF51735">
    <property type="entry name" value="NAD(P)-binding Rossmann-fold domains"/>
    <property type="match status" value="1"/>
</dbReference>
<dbReference type="Gene3D" id="3.40.50.720">
    <property type="entry name" value="NAD(P)-binding Rossmann-like Domain"/>
    <property type="match status" value="2"/>
</dbReference>
<dbReference type="PANTHER" id="PTHR43491">
    <property type="entry name" value="UDP-N-ACETYL-D-MANNOSAMINE DEHYDROGENASE"/>
    <property type="match status" value="1"/>
</dbReference>
<dbReference type="GO" id="GO:0016628">
    <property type="term" value="F:oxidoreductase activity, acting on the CH-CH group of donors, NAD or NADP as acceptor"/>
    <property type="evidence" value="ECO:0007669"/>
    <property type="project" value="InterPro"/>
</dbReference>
<dbReference type="GO" id="GO:0016616">
    <property type="term" value="F:oxidoreductase activity, acting on the CH-OH group of donors, NAD or NADP as acceptor"/>
    <property type="evidence" value="ECO:0007669"/>
    <property type="project" value="InterPro"/>
</dbReference>
<dbReference type="Pfam" id="PF03721">
    <property type="entry name" value="UDPG_MGDP_dh_N"/>
    <property type="match status" value="1"/>
</dbReference>
<dbReference type="Pfam" id="PF03720">
    <property type="entry name" value="UDPG_MGDP_dh_C"/>
    <property type="match status" value="1"/>
</dbReference>
<dbReference type="NCBIfam" id="TIGR03026">
    <property type="entry name" value="NDP-sugDHase"/>
    <property type="match status" value="1"/>
</dbReference>
<accession>A0A381UZW9</accession>
<proteinExistence type="inferred from homology"/>
<dbReference type="InterPro" id="IPR014027">
    <property type="entry name" value="UDP-Glc/GDP-Man_DH_C"/>
</dbReference>
<dbReference type="AlphaFoldDB" id="A0A381UZW9"/>
<dbReference type="InterPro" id="IPR036291">
    <property type="entry name" value="NAD(P)-bd_dom_sf"/>
</dbReference>
<dbReference type="Pfam" id="PF00984">
    <property type="entry name" value="UDPG_MGDP_dh"/>
    <property type="match status" value="1"/>
</dbReference>
<reference evidence="5" key="1">
    <citation type="submission" date="2018-05" db="EMBL/GenBank/DDBJ databases">
        <authorList>
            <person name="Lanie J.A."/>
            <person name="Ng W.-L."/>
            <person name="Kazmierczak K.M."/>
            <person name="Andrzejewski T.M."/>
            <person name="Davidsen T.M."/>
            <person name="Wayne K.J."/>
            <person name="Tettelin H."/>
            <person name="Glass J.I."/>
            <person name="Rusch D."/>
            <person name="Podicherti R."/>
            <person name="Tsui H.-C.T."/>
            <person name="Winkler M.E."/>
        </authorList>
    </citation>
    <scope>NUCLEOTIDE SEQUENCE</scope>
</reference>
<dbReference type="PIRSF" id="PIRSF000124">
    <property type="entry name" value="UDPglc_GDPman_dh"/>
    <property type="match status" value="1"/>
</dbReference>
<dbReference type="SUPFAM" id="SSF52413">
    <property type="entry name" value="UDP-glucose/GDP-mannose dehydrogenase C-terminal domain"/>
    <property type="match status" value="1"/>
</dbReference>
<dbReference type="InterPro" id="IPR017476">
    <property type="entry name" value="UDP-Glc/GDP-Man"/>
</dbReference>
<name>A0A381UZW9_9ZZZZ</name>
<dbReference type="InterPro" id="IPR008927">
    <property type="entry name" value="6-PGluconate_DH-like_C_sf"/>
</dbReference>
<dbReference type="GO" id="GO:0000271">
    <property type="term" value="P:polysaccharide biosynthetic process"/>
    <property type="evidence" value="ECO:0007669"/>
    <property type="project" value="InterPro"/>
</dbReference>
<dbReference type="InterPro" id="IPR028359">
    <property type="entry name" value="UDP_ManNAc/GlcNAc_DH"/>
</dbReference>
<comment type="similarity">
    <text evidence="1">Belongs to the UDP-glucose/GDP-mannose dehydrogenase family.</text>
</comment>
<evidence type="ECO:0000259" key="4">
    <source>
        <dbReference type="SMART" id="SM00984"/>
    </source>
</evidence>
<dbReference type="EMBL" id="UINC01007469">
    <property type="protein sequence ID" value="SVA33504.1"/>
    <property type="molecule type" value="Genomic_DNA"/>
</dbReference>
<evidence type="ECO:0000256" key="1">
    <source>
        <dbReference type="ARBA" id="ARBA00006601"/>
    </source>
</evidence>
<gene>
    <name evidence="5" type="ORF">METZ01_LOCUS86358</name>
</gene>
<dbReference type="SUPFAM" id="SSF48179">
    <property type="entry name" value="6-phosphogluconate dehydrogenase C-terminal domain-like"/>
    <property type="match status" value="1"/>
</dbReference>
<dbReference type="PANTHER" id="PTHR43491:SF2">
    <property type="entry name" value="UDP-N-ACETYL-D-MANNOSAMINE DEHYDROGENASE"/>
    <property type="match status" value="1"/>
</dbReference>
<sequence length="397" mass="43628">MGGYAKDICVVGGAGHVGLPLALAFAAADRNVIIYDLDTATMDVISNGTMPFVEHGAEPLLEQALREDRLTFTAEPQQIEQAEYVIVAIGTPVDEYLNPKLRALLDLFKGLRPYLSPSQTIIIRSTVFPGTCRHVERVLDEEEDQWKIAYCPERIAQGFAIRELSELPQIVSGTSSETVESAARLFALLAPEIVRLEIEEAELAKLFSNAWRYVQFAASNQFYMLANTVGADFNRIRDAMVRGYGRAASLPKAGFAAGPCLLKDTMQLAALNSNNFWLGHSAMMVNEGLPSFIVESLNRKYDLAGMRVGILGMAFKADVDDTRDSLSYKLGKILRFHGAVVGYSDEFAKDPTFVSKEELLRTSQVIIVGVPHSAYHSLVVPPGLDVVDLWGILPKQV</sequence>
<dbReference type="PIRSF" id="PIRSF500136">
    <property type="entry name" value="UDP_ManNAc_DH"/>
    <property type="match status" value="1"/>
</dbReference>
<keyword evidence="2" id="KW-0560">Oxidoreductase</keyword>
<dbReference type="SMART" id="SM00984">
    <property type="entry name" value="UDPG_MGDP_dh_C"/>
    <property type="match status" value="1"/>
</dbReference>
<dbReference type="GO" id="GO:0051287">
    <property type="term" value="F:NAD binding"/>
    <property type="evidence" value="ECO:0007669"/>
    <property type="project" value="InterPro"/>
</dbReference>
<evidence type="ECO:0000256" key="3">
    <source>
        <dbReference type="ARBA" id="ARBA00023027"/>
    </source>
</evidence>
<dbReference type="InterPro" id="IPR001732">
    <property type="entry name" value="UDP-Glc/GDP-Man_DH_N"/>
</dbReference>
<keyword evidence="3" id="KW-0520">NAD</keyword>
<evidence type="ECO:0000313" key="5">
    <source>
        <dbReference type="EMBL" id="SVA33504.1"/>
    </source>
</evidence>
<organism evidence="5">
    <name type="scientific">marine metagenome</name>
    <dbReference type="NCBI Taxonomy" id="408172"/>
    <lineage>
        <taxon>unclassified sequences</taxon>
        <taxon>metagenomes</taxon>
        <taxon>ecological metagenomes</taxon>
    </lineage>
</organism>
<feature type="domain" description="UDP-glucose/GDP-mannose dehydrogenase C-terminal" evidence="4">
    <location>
        <begin position="309"/>
        <end position="395"/>
    </location>
</feature>
<dbReference type="InterPro" id="IPR014026">
    <property type="entry name" value="UDP-Glc/GDP-Man_DH_dimer"/>
</dbReference>